<evidence type="ECO:0000313" key="1">
    <source>
        <dbReference type="EMBL" id="TDL18956.1"/>
    </source>
</evidence>
<proteinExistence type="predicted"/>
<accession>A0A4Y7PV94</accession>
<dbReference type="VEuPathDB" id="FungiDB:BD410DRAFT_806210"/>
<dbReference type="Proteomes" id="UP000294933">
    <property type="component" value="Unassembled WGS sequence"/>
</dbReference>
<dbReference type="EMBL" id="ML170202">
    <property type="protein sequence ID" value="TDL18956.1"/>
    <property type="molecule type" value="Genomic_DNA"/>
</dbReference>
<organism evidence="1 2">
    <name type="scientific">Rickenella mellea</name>
    <dbReference type="NCBI Taxonomy" id="50990"/>
    <lineage>
        <taxon>Eukaryota</taxon>
        <taxon>Fungi</taxon>
        <taxon>Dikarya</taxon>
        <taxon>Basidiomycota</taxon>
        <taxon>Agaricomycotina</taxon>
        <taxon>Agaricomycetes</taxon>
        <taxon>Hymenochaetales</taxon>
        <taxon>Rickenellaceae</taxon>
        <taxon>Rickenella</taxon>
    </lineage>
</organism>
<keyword evidence="2" id="KW-1185">Reference proteome</keyword>
<dbReference type="AlphaFoldDB" id="A0A4Y7PV94"/>
<evidence type="ECO:0000313" key="2">
    <source>
        <dbReference type="Proteomes" id="UP000294933"/>
    </source>
</evidence>
<gene>
    <name evidence="1" type="ORF">BD410DRAFT_806210</name>
</gene>
<sequence length="165" mass="18323">MNDSDAIRLHRHPIKHQTSGVWKAVSEGKKRPVNQLTVGRDTKEKKPRIVCGGIIEANSAYWKGTKSVERHPRSEAREDIGMMITVRDIAPGSVGDGEADFECAGLSNFRRSCGQKTVVRPNTSQGGVWALPERNGIRTGMHRSVVERLQEGGWLIKERFMASST</sequence>
<name>A0A4Y7PV94_9AGAM</name>
<reference evidence="1 2" key="1">
    <citation type="submission" date="2018-06" db="EMBL/GenBank/DDBJ databases">
        <title>A transcriptomic atlas of mushroom development highlights an independent origin of complex multicellularity.</title>
        <authorList>
            <consortium name="DOE Joint Genome Institute"/>
            <person name="Krizsan K."/>
            <person name="Almasi E."/>
            <person name="Merenyi Z."/>
            <person name="Sahu N."/>
            <person name="Viragh M."/>
            <person name="Koszo T."/>
            <person name="Mondo S."/>
            <person name="Kiss B."/>
            <person name="Balint B."/>
            <person name="Kues U."/>
            <person name="Barry K."/>
            <person name="Hegedus J.C."/>
            <person name="Henrissat B."/>
            <person name="Johnson J."/>
            <person name="Lipzen A."/>
            <person name="Ohm R."/>
            <person name="Nagy I."/>
            <person name="Pangilinan J."/>
            <person name="Yan J."/>
            <person name="Xiong Y."/>
            <person name="Grigoriev I.V."/>
            <person name="Hibbett D.S."/>
            <person name="Nagy L.G."/>
        </authorList>
    </citation>
    <scope>NUCLEOTIDE SEQUENCE [LARGE SCALE GENOMIC DNA]</scope>
    <source>
        <strain evidence="1 2">SZMC22713</strain>
    </source>
</reference>
<protein>
    <submittedName>
        <fullName evidence="1">Uncharacterized protein</fullName>
    </submittedName>
</protein>